<feature type="domain" description="HD" evidence="1">
    <location>
        <begin position="36"/>
        <end position="122"/>
    </location>
</feature>
<gene>
    <name evidence="2" type="ORF">IAD49_04890</name>
</gene>
<proteinExistence type="predicted"/>
<evidence type="ECO:0000313" key="2">
    <source>
        <dbReference type="EMBL" id="HIU22897.1"/>
    </source>
</evidence>
<sequence>MNEIKKDVEYQRIIKDILEHSEFQKLRYIKHHDSNRLDHSLKVSYYAYRVAKKMHLNYVEVARGGLLHDFFIERTTDFDSVKDKVKLYTTGHPGEAVKNAKKYFDLTMMEEDMIRCHMFPLDVHIPKYAESWIVNLVDTALSTKEMTLKFGYKLSYLANLYLILVLNGLK</sequence>
<dbReference type="EMBL" id="DVML01000025">
    <property type="protein sequence ID" value="HIU22897.1"/>
    <property type="molecule type" value="Genomic_DNA"/>
</dbReference>
<accession>A0A9D1L4B8</accession>
<evidence type="ECO:0000313" key="3">
    <source>
        <dbReference type="Proteomes" id="UP000824087"/>
    </source>
</evidence>
<name>A0A9D1L4B8_9BACT</name>
<dbReference type="Gene3D" id="1.10.3210.10">
    <property type="entry name" value="Hypothetical protein af1432"/>
    <property type="match status" value="1"/>
</dbReference>
<dbReference type="InterPro" id="IPR006674">
    <property type="entry name" value="HD_domain"/>
</dbReference>
<dbReference type="AlphaFoldDB" id="A0A9D1L4B8"/>
<comment type="caution">
    <text evidence="2">The sequence shown here is derived from an EMBL/GenBank/DDBJ whole genome shotgun (WGS) entry which is preliminary data.</text>
</comment>
<reference evidence="2" key="1">
    <citation type="submission" date="2020-10" db="EMBL/GenBank/DDBJ databases">
        <authorList>
            <person name="Gilroy R."/>
        </authorList>
    </citation>
    <scope>NUCLEOTIDE SEQUENCE</scope>
    <source>
        <strain evidence="2">CHK197-8231</strain>
    </source>
</reference>
<dbReference type="SUPFAM" id="SSF109604">
    <property type="entry name" value="HD-domain/PDEase-like"/>
    <property type="match status" value="1"/>
</dbReference>
<evidence type="ECO:0000259" key="1">
    <source>
        <dbReference type="Pfam" id="PF01966"/>
    </source>
</evidence>
<dbReference type="Proteomes" id="UP000824087">
    <property type="component" value="Unassembled WGS sequence"/>
</dbReference>
<protein>
    <submittedName>
        <fullName evidence="2">HD domain-containing protein</fullName>
    </submittedName>
</protein>
<dbReference type="Pfam" id="PF01966">
    <property type="entry name" value="HD"/>
    <property type="match status" value="1"/>
</dbReference>
<organism evidence="2 3">
    <name type="scientific">Candidatus Fimihabitans intestinipullorum</name>
    <dbReference type="NCBI Taxonomy" id="2840820"/>
    <lineage>
        <taxon>Bacteria</taxon>
        <taxon>Bacillati</taxon>
        <taxon>Mycoplasmatota</taxon>
        <taxon>Mycoplasmatota incertae sedis</taxon>
        <taxon>Candidatus Fimihabitans</taxon>
    </lineage>
</organism>
<reference evidence="2" key="2">
    <citation type="journal article" date="2021" name="PeerJ">
        <title>Extensive microbial diversity within the chicken gut microbiome revealed by metagenomics and culture.</title>
        <authorList>
            <person name="Gilroy R."/>
            <person name="Ravi A."/>
            <person name="Getino M."/>
            <person name="Pursley I."/>
            <person name="Horton D.L."/>
            <person name="Alikhan N.F."/>
            <person name="Baker D."/>
            <person name="Gharbi K."/>
            <person name="Hall N."/>
            <person name="Watson M."/>
            <person name="Adriaenssens E.M."/>
            <person name="Foster-Nyarko E."/>
            <person name="Jarju S."/>
            <person name="Secka A."/>
            <person name="Antonio M."/>
            <person name="Oren A."/>
            <person name="Chaudhuri R.R."/>
            <person name="La Ragione R."/>
            <person name="Hildebrand F."/>
            <person name="Pallen M.J."/>
        </authorList>
    </citation>
    <scope>NUCLEOTIDE SEQUENCE</scope>
    <source>
        <strain evidence="2">CHK197-8231</strain>
    </source>
</reference>